<keyword evidence="1" id="KW-1133">Transmembrane helix</keyword>
<name>A0A2Z5IQK4_9BACT</name>
<dbReference type="AlphaFoldDB" id="A0A2Z5IQK4"/>
<gene>
    <name evidence="2" type="ORF">DA803_03095</name>
</gene>
<reference evidence="2 3" key="1">
    <citation type="submission" date="2018-05" db="EMBL/GenBank/DDBJ databases">
        <title>Annotation of the Mycoplasma phocidae genome.</title>
        <authorList>
            <person name="Brown D.R."/>
            <person name="Kutish G.F."/>
            <person name="Frasca S.Jr."/>
        </authorList>
    </citation>
    <scope>NUCLEOTIDE SEQUENCE [LARGE SCALE GENOMIC DNA]</scope>
    <source>
        <strain evidence="2 3">105</strain>
    </source>
</reference>
<dbReference type="RefSeq" id="WP_114191148.1">
    <property type="nucleotide sequence ID" value="NZ_CP029295.1"/>
</dbReference>
<keyword evidence="1" id="KW-0812">Transmembrane</keyword>
<evidence type="ECO:0000313" key="2">
    <source>
        <dbReference type="EMBL" id="AXE61055.1"/>
    </source>
</evidence>
<sequence length="135" mass="14926">MNKPVKKAILAFNIISIIASPIILGLLVAIVLLFNSERTESESTSFLLKIIAEILALLLFLTLNFIAFVLNIIGITIGFKEKKSTAGIMFILSIVFSGLMGIFGIIGSVMLLKDYPNNQQRYNNNMSNSNNMNRI</sequence>
<dbReference type="Proteomes" id="UP000252477">
    <property type="component" value="Chromosome"/>
</dbReference>
<feature type="transmembrane region" description="Helical" evidence="1">
    <location>
        <begin position="54"/>
        <end position="79"/>
    </location>
</feature>
<evidence type="ECO:0000313" key="3">
    <source>
        <dbReference type="Proteomes" id="UP000252477"/>
    </source>
</evidence>
<accession>A0A2Z5IQK4</accession>
<keyword evidence="3" id="KW-1185">Reference proteome</keyword>
<dbReference type="KEGG" id="mpho:DA803_03095"/>
<organism evidence="2 3">
    <name type="scientific">[Mycoplasma] phocae</name>
    <dbReference type="NCBI Taxonomy" id="142651"/>
    <lineage>
        <taxon>Bacteria</taxon>
        <taxon>Bacillati</taxon>
        <taxon>Mycoplasmatota</taxon>
        <taxon>Mycoplasmoidales</taxon>
        <taxon>Metamycoplasmataceae</taxon>
        <taxon>Metamycoplasma</taxon>
    </lineage>
</organism>
<evidence type="ECO:0000256" key="1">
    <source>
        <dbReference type="SAM" id="Phobius"/>
    </source>
</evidence>
<feature type="transmembrane region" description="Helical" evidence="1">
    <location>
        <begin position="86"/>
        <end position="112"/>
    </location>
</feature>
<protein>
    <recommendedName>
        <fullName evidence="4">DUF4064 domain-containing protein</fullName>
    </recommendedName>
</protein>
<keyword evidence="1" id="KW-0472">Membrane</keyword>
<evidence type="ECO:0008006" key="4">
    <source>
        <dbReference type="Google" id="ProtNLM"/>
    </source>
</evidence>
<dbReference type="EMBL" id="CP029295">
    <property type="protein sequence ID" value="AXE61055.1"/>
    <property type="molecule type" value="Genomic_DNA"/>
</dbReference>
<feature type="transmembrane region" description="Helical" evidence="1">
    <location>
        <begin position="12"/>
        <end position="34"/>
    </location>
</feature>
<proteinExistence type="predicted"/>